<reference evidence="1 2" key="1">
    <citation type="journal article" date="2014" name="BMC Genomics">
        <title>Genome sequencing of four Aureobasidium pullulans varieties: biotechnological potential, stress tolerance, and description of new species.</title>
        <authorList>
            <person name="Gostin Ar C."/>
            <person name="Ohm R.A."/>
            <person name="Kogej T."/>
            <person name="Sonjak S."/>
            <person name="Turk M."/>
            <person name="Zajc J."/>
            <person name="Zalar P."/>
            <person name="Grube M."/>
            <person name="Sun H."/>
            <person name="Han J."/>
            <person name="Sharma A."/>
            <person name="Chiniquy J."/>
            <person name="Ngan C.Y."/>
            <person name="Lipzen A."/>
            <person name="Barry K."/>
            <person name="Grigoriev I.V."/>
            <person name="Gunde-Cimerman N."/>
        </authorList>
    </citation>
    <scope>NUCLEOTIDE SEQUENCE [LARGE SCALE GENOMIC DNA]</scope>
    <source>
        <strain evidence="1 2">CBS 147.97</strain>
    </source>
</reference>
<proteinExistence type="predicted"/>
<organism evidence="1 2">
    <name type="scientific">Aureobasidium namibiae CBS 147.97</name>
    <dbReference type="NCBI Taxonomy" id="1043004"/>
    <lineage>
        <taxon>Eukaryota</taxon>
        <taxon>Fungi</taxon>
        <taxon>Dikarya</taxon>
        <taxon>Ascomycota</taxon>
        <taxon>Pezizomycotina</taxon>
        <taxon>Dothideomycetes</taxon>
        <taxon>Dothideomycetidae</taxon>
        <taxon>Dothideales</taxon>
        <taxon>Saccotheciaceae</taxon>
        <taxon>Aureobasidium</taxon>
    </lineage>
</organism>
<protein>
    <recommendedName>
        <fullName evidence="3">Ankyrin</fullName>
    </recommendedName>
</protein>
<gene>
    <name evidence="1" type="ORF">M436DRAFT_83928</name>
</gene>
<keyword evidence="2" id="KW-1185">Reference proteome</keyword>
<evidence type="ECO:0000313" key="1">
    <source>
        <dbReference type="EMBL" id="KEQ70953.1"/>
    </source>
</evidence>
<dbReference type="STRING" id="1043004.A0A074WD91"/>
<name>A0A074WD91_9PEZI</name>
<dbReference type="RefSeq" id="XP_013425300.1">
    <property type="nucleotide sequence ID" value="XM_013569846.1"/>
</dbReference>
<accession>A0A074WD91</accession>
<evidence type="ECO:0000313" key="2">
    <source>
        <dbReference type="Proteomes" id="UP000027730"/>
    </source>
</evidence>
<dbReference type="EMBL" id="KL584715">
    <property type="protein sequence ID" value="KEQ70953.1"/>
    <property type="molecule type" value="Genomic_DNA"/>
</dbReference>
<dbReference type="OrthoDB" id="4834801at2759"/>
<dbReference type="AlphaFoldDB" id="A0A074WD91"/>
<sequence length="566" mass="64776">MAVVCGLVARAIYLFYAKLNRRSCLGRTKAAAKLLKSSTAQKKNLSTEGFASLVSKCKSFRDIHQVLQPVDCVRWGLPEEVWYQHINLQEAEQEFLRSAVLNDTNGLIEWAQHLPDISTAVDDMNRTALHLALEKNNIEAIATILGLLNPEPQPMESPATSYRNVQKLLNAPDKTQRTPWRMIMPAEYNQVNTKTPGAFLRFRYSVRRLDNPAPLSQVINMIFTLPYALEVMRPWMCEAKTSQSSPQLEECIIQAVQTDNLSQDLRTGSSLERVYEFWGWQHDKGRTIFANKLFKAFVDSAGRRSRPMPEYIPSRLTEFVLQKQVWVMESYASIARIVATFGGNVADVKFLIEHHPQNTQIDEQILIGAVCNYKIRFHLIKMMLETWPNQVNITPKVLEALLASSSSFGGAFVLRLLLAERPHQIQVTESMLIFVTQSRDFSTECRRVLLDDYRSQIEMTQHIFYAMIDTLFELLEPLQPDDIDVLMEVLIQWPSHTKITSPVLHSILRLGHRLDVLDLLYGLRRNELEAAIDRGVLIMLGQWSTHNENDRIREADYSASFGPKES</sequence>
<dbReference type="GeneID" id="25417260"/>
<evidence type="ECO:0008006" key="3">
    <source>
        <dbReference type="Google" id="ProtNLM"/>
    </source>
</evidence>
<dbReference type="Proteomes" id="UP000027730">
    <property type="component" value="Unassembled WGS sequence"/>
</dbReference>
<dbReference type="HOGENOM" id="CLU_481433_0_0_1"/>